<dbReference type="Pfam" id="PF12697">
    <property type="entry name" value="Abhydrolase_6"/>
    <property type="match status" value="1"/>
</dbReference>
<name>A0A6V7PXF4_ANACO</name>
<evidence type="ECO:0000313" key="2">
    <source>
        <dbReference type="EMBL" id="CAD1835461.1"/>
    </source>
</evidence>
<dbReference type="Gene3D" id="3.40.50.1820">
    <property type="entry name" value="alpha/beta hydrolase"/>
    <property type="match status" value="2"/>
</dbReference>
<dbReference type="SUPFAM" id="SSF53474">
    <property type="entry name" value="alpha/beta-Hydrolases"/>
    <property type="match status" value="1"/>
</dbReference>
<sequence length="374" mass="41044">MDVVSLWQTWGEGGKGGVVQPAIGSMANWLYKAVEPAPPRICGSEGARREDGGEGLAGRILTAIRPPPTRPCGSDGGPPVTAPRVRLSDGRHLAYAESGVAKHDARVKIVFSHGFTSSRLATLRASPELVEELGVYMVGFDRAGYGESDPNPNRSVRSAASDLTELADALDLGPKFYLVGFSLGNHADCWGGASCTCDKLQVARVPRDLADEAYSKQELGDQWALRVSYYAPSILHWWMEQSWLPTSTAVKGTTYLPNKLDQELRTRSVADGSFDKRRQLATQQGIYESFYRDMKVMFGKWDFDPMDLSPPPFPVHVWQGDEDGLVPVVLQRHIASRHSWINYHELPGTGHFLTSVPGLGDKVLKALFSHPPSE</sequence>
<accession>A0A6V7PXF4</accession>
<dbReference type="AlphaFoldDB" id="A0A6V7PXF4"/>
<dbReference type="InterPro" id="IPR000073">
    <property type="entry name" value="AB_hydrolase_1"/>
</dbReference>
<dbReference type="EMBL" id="LR862153">
    <property type="protein sequence ID" value="CAD1835461.1"/>
    <property type="molecule type" value="Genomic_DNA"/>
</dbReference>
<reference evidence="2" key="1">
    <citation type="submission" date="2020-07" db="EMBL/GenBank/DDBJ databases">
        <authorList>
            <person name="Lin J."/>
        </authorList>
    </citation>
    <scope>NUCLEOTIDE SEQUENCE</scope>
</reference>
<proteinExistence type="predicted"/>
<dbReference type="PANTHER" id="PTHR45763:SF54">
    <property type="entry name" value="HYDROLASE, ALPHA_BETA FOLD FAMILY PROTEIN, EXPRESSED"/>
    <property type="match status" value="1"/>
</dbReference>
<feature type="domain" description="AB hydrolase-1" evidence="1">
    <location>
        <begin position="109"/>
        <end position="353"/>
    </location>
</feature>
<protein>
    <recommendedName>
        <fullName evidence="1">AB hydrolase-1 domain-containing protein</fullName>
    </recommendedName>
</protein>
<evidence type="ECO:0000259" key="1">
    <source>
        <dbReference type="Pfam" id="PF12697"/>
    </source>
</evidence>
<dbReference type="InterPro" id="IPR029058">
    <property type="entry name" value="AB_hydrolase_fold"/>
</dbReference>
<organism evidence="2">
    <name type="scientific">Ananas comosus var. bracteatus</name>
    <name type="common">red pineapple</name>
    <dbReference type="NCBI Taxonomy" id="296719"/>
    <lineage>
        <taxon>Eukaryota</taxon>
        <taxon>Viridiplantae</taxon>
        <taxon>Streptophyta</taxon>
        <taxon>Embryophyta</taxon>
        <taxon>Tracheophyta</taxon>
        <taxon>Spermatophyta</taxon>
        <taxon>Magnoliopsida</taxon>
        <taxon>Liliopsida</taxon>
        <taxon>Poales</taxon>
        <taxon>Bromeliaceae</taxon>
        <taxon>Bromelioideae</taxon>
        <taxon>Ananas</taxon>
    </lineage>
</organism>
<dbReference type="PANTHER" id="PTHR45763">
    <property type="entry name" value="HYDROLASE, ALPHA/BETA FOLD FAMILY PROTEIN, EXPRESSED-RELATED"/>
    <property type="match status" value="1"/>
</dbReference>
<gene>
    <name evidence="2" type="ORF">CB5_LOCUS18672</name>
</gene>